<sequence>MGAETILDHKAIETEETKPTEWFSIEDPHISLTRWFQGENGDIASLHKSFIRYAEKNGWVEETDISSSNVWLARHRNRAGDDYMRLTLTANTENDSNIPKERLNTVAVSLDFS</sequence>
<dbReference type="EMBL" id="VICB01000003">
    <property type="protein sequence ID" value="TQD44721.1"/>
    <property type="molecule type" value="Genomic_DNA"/>
</dbReference>
<name>A0A508A7L5_9ACTO</name>
<evidence type="ECO:0000313" key="2">
    <source>
        <dbReference type="Proteomes" id="UP000319010"/>
    </source>
</evidence>
<proteinExistence type="predicted"/>
<comment type="caution">
    <text evidence="1">The sequence shown here is derived from an EMBL/GenBank/DDBJ whole genome shotgun (WGS) entry which is preliminary data.</text>
</comment>
<accession>A0A508A7L5</accession>
<evidence type="ECO:0000313" key="1">
    <source>
        <dbReference type="EMBL" id="TQD44721.1"/>
    </source>
</evidence>
<reference evidence="1 2" key="1">
    <citation type="submission" date="2019-06" db="EMBL/GenBank/DDBJ databases">
        <title>Draft genome sequence of Actinomyces johnsonii CCUG 34287T.</title>
        <authorList>
            <person name="Salva-Serra F."/>
            <person name="Cardew S."/>
            <person name="Moore E."/>
        </authorList>
    </citation>
    <scope>NUCLEOTIDE SEQUENCE [LARGE SCALE GENOMIC DNA]</scope>
    <source>
        <strain evidence="1 2">CCUG 34287</strain>
    </source>
</reference>
<dbReference type="AlphaFoldDB" id="A0A508A7L5"/>
<gene>
    <name evidence="1" type="ORF">FK256_02285</name>
</gene>
<dbReference type="Proteomes" id="UP000319010">
    <property type="component" value="Unassembled WGS sequence"/>
</dbReference>
<organism evidence="1 2">
    <name type="scientific">Actinomyces johnsonii</name>
    <dbReference type="NCBI Taxonomy" id="544581"/>
    <lineage>
        <taxon>Bacteria</taxon>
        <taxon>Bacillati</taxon>
        <taxon>Actinomycetota</taxon>
        <taxon>Actinomycetes</taxon>
        <taxon>Actinomycetales</taxon>
        <taxon>Actinomycetaceae</taxon>
        <taxon>Actinomyces</taxon>
    </lineage>
</organism>
<dbReference type="RefSeq" id="WP_021608412.1">
    <property type="nucleotide sequence ID" value="NZ_JASPFB010000001.1"/>
</dbReference>
<protein>
    <submittedName>
        <fullName evidence="1">Uncharacterized protein</fullName>
    </submittedName>
</protein>